<dbReference type="SUPFAM" id="SSF55729">
    <property type="entry name" value="Acyl-CoA N-acyltransferases (Nat)"/>
    <property type="match status" value="1"/>
</dbReference>
<gene>
    <name evidence="3" type="ORF">SCA03_60350</name>
</gene>
<dbReference type="CDD" id="cd04301">
    <property type="entry name" value="NAT_SF"/>
    <property type="match status" value="1"/>
</dbReference>
<dbReference type="PANTHER" id="PTHR39173">
    <property type="entry name" value="ACETYLTRANSFERASE"/>
    <property type="match status" value="1"/>
</dbReference>
<dbReference type="Pfam" id="PF13302">
    <property type="entry name" value="Acetyltransf_3"/>
    <property type="match status" value="1"/>
</dbReference>
<organism evidence="3 4">
    <name type="scientific">Streptomyces cacaoi</name>
    <dbReference type="NCBI Taxonomy" id="1898"/>
    <lineage>
        <taxon>Bacteria</taxon>
        <taxon>Bacillati</taxon>
        <taxon>Actinomycetota</taxon>
        <taxon>Actinomycetes</taxon>
        <taxon>Kitasatosporales</taxon>
        <taxon>Streptomycetaceae</taxon>
        <taxon>Streptomyces</taxon>
    </lineage>
</organism>
<dbReference type="PROSITE" id="PS51186">
    <property type="entry name" value="GNAT"/>
    <property type="match status" value="1"/>
</dbReference>
<evidence type="ECO:0000313" key="3">
    <source>
        <dbReference type="EMBL" id="GEB53484.1"/>
    </source>
</evidence>
<dbReference type="EMBL" id="BJMM01000052">
    <property type="protein sequence ID" value="GEB53484.1"/>
    <property type="molecule type" value="Genomic_DNA"/>
</dbReference>
<keyword evidence="4" id="KW-1185">Reference proteome</keyword>
<dbReference type="InterPro" id="IPR016181">
    <property type="entry name" value="Acyl_CoA_acyltransferase"/>
</dbReference>
<proteinExistence type="predicted"/>
<evidence type="ECO:0000256" key="1">
    <source>
        <dbReference type="SAM" id="MobiDB-lite"/>
    </source>
</evidence>
<dbReference type="InterPro" id="IPR000182">
    <property type="entry name" value="GNAT_dom"/>
</dbReference>
<evidence type="ECO:0000259" key="2">
    <source>
        <dbReference type="PROSITE" id="PS51186"/>
    </source>
</evidence>
<dbReference type="Proteomes" id="UP000319210">
    <property type="component" value="Unassembled WGS sequence"/>
</dbReference>
<accession>A0A4Y3R7E9</accession>
<sequence length="202" mass="22341">MGASGGRRGGSGRCQTDRMPQLTEPTTDVHASFLEAMEEFAAEGRGRPEDGSNIARDMRRFGAHWHEPDAFAGYVRHVREMVTEETAASVGSVPTSTFWYVDGTTYLGRIAVRHRLDDFLFERGGHIGYDVRPTARRRGHATAMLRAVLPRARALGLESVLVTCDEDNTASRRVITSCGGKLEDQRGEKLRYWIGLAYGPAV</sequence>
<feature type="compositionally biased region" description="Gly residues" evidence="1">
    <location>
        <begin position="1"/>
        <end position="12"/>
    </location>
</feature>
<dbReference type="PANTHER" id="PTHR39173:SF1">
    <property type="entry name" value="ACETYLTRANSFERASE"/>
    <property type="match status" value="1"/>
</dbReference>
<dbReference type="Gene3D" id="3.40.630.30">
    <property type="match status" value="1"/>
</dbReference>
<protein>
    <recommendedName>
        <fullName evidence="2">N-acetyltransferase domain-containing protein</fullName>
    </recommendedName>
</protein>
<evidence type="ECO:0000313" key="4">
    <source>
        <dbReference type="Proteomes" id="UP000319210"/>
    </source>
</evidence>
<name>A0A4Y3R7E9_STRCI</name>
<reference evidence="3 4" key="1">
    <citation type="submission" date="2019-06" db="EMBL/GenBank/DDBJ databases">
        <title>Whole genome shotgun sequence of Streptomyces cacaoi subsp. cacaoi NBRC 12748.</title>
        <authorList>
            <person name="Hosoyama A."/>
            <person name="Uohara A."/>
            <person name="Ohji S."/>
            <person name="Ichikawa N."/>
        </authorList>
    </citation>
    <scope>NUCLEOTIDE SEQUENCE [LARGE SCALE GENOMIC DNA]</scope>
    <source>
        <strain evidence="3 4">NBRC 12748</strain>
    </source>
</reference>
<feature type="region of interest" description="Disordered" evidence="1">
    <location>
        <begin position="1"/>
        <end position="25"/>
    </location>
</feature>
<comment type="caution">
    <text evidence="3">The sequence shown here is derived from an EMBL/GenBank/DDBJ whole genome shotgun (WGS) entry which is preliminary data.</text>
</comment>
<dbReference type="AlphaFoldDB" id="A0A4Y3R7E9"/>
<feature type="domain" description="N-acetyltransferase" evidence="2">
    <location>
        <begin position="56"/>
        <end position="202"/>
    </location>
</feature>
<dbReference type="GO" id="GO:0016747">
    <property type="term" value="F:acyltransferase activity, transferring groups other than amino-acyl groups"/>
    <property type="evidence" value="ECO:0007669"/>
    <property type="project" value="InterPro"/>
</dbReference>